<accession>A0A4Q5M540</accession>
<dbReference type="AlphaFoldDB" id="A0A4Q5M540"/>
<dbReference type="Proteomes" id="UP000293162">
    <property type="component" value="Unassembled WGS sequence"/>
</dbReference>
<comment type="caution">
    <text evidence="1">The sequence shown here is derived from an EMBL/GenBank/DDBJ whole genome shotgun (WGS) entry which is preliminary data.</text>
</comment>
<dbReference type="OrthoDB" id="370799at2"/>
<dbReference type="RefSeq" id="WP_130019599.1">
    <property type="nucleotide sequence ID" value="NZ_SEWF01000004.1"/>
</dbReference>
<evidence type="ECO:0000313" key="2">
    <source>
        <dbReference type="Proteomes" id="UP000293162"/>
    </source>
</evidence>
<proteinExistence type="predicted"/>
<dbReference type="EMBL" id="SEWF01000004">
    <property type="protein sequence ID" value="RYU97023.1"/>
    <property type="molecule type" value="Genomic_DNA"/>
</dbReference>
<name>A0A4Q5M540_9BACT</name>
<keyword evidence="2" id="KW-1185">Reference proteome</keyword>
<protein>
    <submittedName>
        <fullName evidence="1">Uncharacterized protein</fullName>
    </submittedName>
</protein>
<organism evidence="1 2">
    <name type="scientific">Emticicia agri</name>
    <dbReference type="NCBI Taxonomy" id="2492393"/>
    <lineage>
        <taxon>Bacteria</taxon>
        <taxon>Pseudomonadati</taxon>
        <taxon>Bacteroidota</taxon>
        <taxon>Cytophagia</taxon>
        <taxon>Cytophagales</taxon>
        <taxon>Leadbetterellaceae</taxon>
        <taxon>Emticicia</taxon>
    </lineage>
</organism>
<gene>
    <name evidence="1" type="ORF">EWM59_03685</name>
</gene>
<reference evidence="1 2" key="1">
    <citation type="submission" date="2019-02" db="EMBL/GenBank/DDBJ databases">
        <title>Bacterial novel species Emticicia sp. 17J42-9 isolated from soil.</title>
        <authorList>
            <person name="Jung H.-Y."/>
        </authorList>
    </citation>
    <scope>NUCLEOTIDE SEQUENCE [LARGE SCALE GENOMIC DNA]</scope>
    <source>
        <strain evidence="1 2">17J42-9</strain>
    </source>
</reference>
<sequence>MNLQTFKSTLSASQVPQDISPLLQALWHDYNGDWEASHTIAQSKEGTKEYDRLHAYLHRKEGDQWNANYWYRRAGETMPKVSLDEEWEQLAERLTKN</sequence>
<evidence type="ECO:0000313" key="1">
    <source>
        <dbReference type="EMBL" id="RYU97023.1"/>
    </source>
</evidence>